<dbReference type="InterPro" id="IPR000941">
    <property type="entry name" value="Enolase"/>
</dbReference>
<dbReference type="PIRSF" id="PIRSF001400">
    <property type="entry name" value="Enolase"/>
    <property type="match status" value="1"/>
</dbReference>
<dbReference type="Pfam" id="PF03952">
    <property type="entry name" value="Enolase_N"/>
    <property type="match status" value="1"/>
</dbReference>
<evidence type="ECO:0000256" key="8">
    <source>
        <dbReference type="ARBA" id="ARBA00023239"/>
    </source>
</evidence>
<dbReference type="Gene3D" id="3.30.390.10">
    <property type="entry name" value="Enolase-like, N-terminal domain"/>
    <property type="match status" value="1"/>
</dbReference>
<protein>
    <recommendedName>
        <fullName evidence="4 10">Enolase</fullName>
        <ecNumber evidence="3 10">4.2.1.11</ecNumber>
    </recommendedName>
    <alternativeName>
        <fullName evidence="10">2-phospho-D-glycerate hydro-lyase</fullName>
    </alternativeName>
    <alternativeName>
        <fullName evidence="10">2-phosphoglycerate dehydratase</fullName>
    </alternativeName>
</protein>
<dbReference type="GO" id="GO:0005576">
    <property type="term" value="C:extracellular region"/>
    <property type="evidence" value="ECO:0007669"/>
    <property type="project" value="UniProtKB-SubCell"/>
</dbReference>
<feature type="binding site" evidence="10">
    <location>
        <position position="346"/>
    </location>
    <ligand>
        <name>(2R)-2-phosphoglycerate</name>
        <dbReference type="ChEBI" id="CHEBI:58289"/>
    </ligand>
</feature>
<evidence type="ECO:0000256" key="12">
    <source>
        <dbReference type="PIRSR" id="PIRSR001400-3"/>
    </source>
</evidence>
<feature type="active site" description="Proton donor" evidence="10 11">
    <location>
        <position position="213"/>
    </location>
</feature>
<accession>A0A7C4QTD8</accession>
<keyword evidence="15" id="KW-0670">Pyruvate</keyword>
<dbReference type="EC" id="4.2.1.11" evidence="3 10"/>
<evidence type="ECO:0000256" key="6">
    <source>
        <dbReference type="ARBA" id="ARBA00022842"/>
    </source>
</evidence>
<evidence type="ECO:0000256" key="11">
    <source>
        <dbReference type="PIRSR" id="PIRSR001400-1"/>
    </source>
</evidence>
<reference evidence="15" key="1">
    <citation type="journal article" date="2020" name="mSystems">
        <title>Genome- and Community-Level Interaction Insights into Carbon Utilization and Element Cycling Functions of Hydrothermarchaeota in Hydrothermal Sediment.</title>
        <authorList>
            <person name="Zhou Z."/>
            <person name="Liu Y."/>
            <person name="Xu W."/>
            <person name="Pan J."/>
            <person name="Luo Z.H."/>
            <person name="Li M."/>
        </authorList>
    </citation>
    <scope>NUCLEOTIDE SEQUENCE [LARGE SCALE GENOMIC DNA]</scope>
    <source>
        <strain evidence="15">SpSt-508</strain>
    </source>
</reference>
<dbReference type="SMART" id="SM01193">
    <property type="entry name" value="Enolase_N"/>
    <property type="match status" value="1"/>
</dbReference>
<sequence length="448" mass="48415">MGEIVAVHAREVFDSRGRPTVEAEVTCRGGRPARAIAPAGASTGRAEAHELRDGGPRLSGLGVRKAVANVREEIGPALLGWNALAQAEIDRRMIELDATPNKARLGANAILAVSLATAYAAAEAKQTSIIEHLRELWLEQGGATPGPTLPLPMVNLISGGCHAGRQLEFQDFLAVPVGAATFSEALDWIVTIYQCLGRDLRAAGYEGTLVGDEGGYGPKLANNEAAVQWVVQAVKQAGLRPGIDVVLALDVAATHFCEHGRYRLPSLSAEPLSAAELTDYLDELVRRYPIVSLEDPLAEDDWEGWRRLTQRLGERVQVIGDDLFATNPHRLQRGVRSGAANAVLIKLNQIGTLTETLQTMRQAIETGYRPIISARSGETEDVTIADLAVATGAGQIKIGSVARSERLAKYNQLLRWEELAAGRWPFEGTQPLARWLSRGVNTPRERSE</sequence>
<dbReference type="PANTHER" id="PTHR11902:SF1">
    <property type="entry name" value="ENOLASE"/>
    <property type="match status" value="1"/>
</dbReference>
<feature type="domain" description="Enolase C-terminal TIM barrel" evidence="13">
    <location>
        <begin position="146"/>
        <end position="434"/>
    </location>
</feature>
<proteinExistence type="inferred from homology"/>
<dbReference type="Pfam" id="PF00113">
    <property type="entry name" value="Enolase_C"/>
    <property type="match status" value="1"/>
</dbReference>
<evidence type="ECO:0000256" key="3">
    <source>
        <dbReference type="ARBA" id="ARBA00012058"/>
    </source>
</evidence>
<comment type="pathway">
    <text evidence="1 10">Carbohydrate degradation; glycolysis; pyruvate from D-glyceraldehyde 3-phosphate: step 4/5.</text>
</comment>
<feature type="binding site" evidence="10">
    <location>
        <position position="170"/>
    </location>
    <ligand>
        <name>(2R)-2-phosphoglycerate</name>
        <dbReference type="ChEBI" id="CHEBI:58289"/>
    </ligand>
</feature>
<evidence type="ECO:0000259" key="13">
    <source>
        <dbReference type="SMART" id="SM01192"/>
    </source>
</evidence>
<comment type="cofactor">
    <cofactor evidence="10">
        <name>Mg(2+)</name>
        <dbReference type="ChEBI" id="CHEBI:18420"/>
    </cofactor>
    <text evidence="10">Binds a second Mg(2+) ion via substrate during catalysis.</text>
</comment>
<feature type="binding site" evidence="10 12">
    <location>
        <position position="250"/>
    </location>
    <ligand>
        <name>Mg(2+)</name>
        <dbReference type="ChEBI" id="CHEBI:18420"/>
    </ligand>
</feature>
<dbReference type="PANTHER" id="PTHR11902">
    <property type="entry name" value="ENOLASE"/>
    <property type="match status" value="1"/>
</dbReference>
<dbReference type="UniPathway" id="UPA00109">
    <property type="reaction ID" value="UER00187"/>
</dbReference>
<dbReference type="CDD" id="cd03313">
    <property type="entry name" value="enolase"/>
    <property type="match status" value="1"/>
</dbReference>
<evidence type="ECO:0000313" key="15">
    <source>
        <dbReference type="EMBL" id="HGT40946.1"/>
    </source>
</evidence>
<dbReference type="GO" id="GO:0000287">
    <property type="term" value="F:magnesium ion binding"/>
    <property type="evidence" value="ECO:0007669"/>
    <property type="project" value="UniProtKB-UniRule"/>
</dbReference>
<dbReference type="SFLD" id="SFLDF00002">
    <property type="entry name" value="enolase"/>
    <property type="match status" value="1"/>
</dbReference>
<keyword evidence="5 10" id="KW-0964">Secreted</keyword>
<dbReference type="GO" id="GO:0004634">
    <property type="term" value="F:phosphopyruvate hydratase activity"/>
    <property type="evidence" value="ECO:0007669"/>
    <property type="project" value="UniProtKB-UniRule"/>
</dbReference>
<keyword evidence="6 10" id="KW-0460">Magnesium</keyword>
<comment type="caution">
    <text evidence="15">The sequence shown here is derived from an EMBL/GenBank/DDBJ whole genome shotgun (WGS) entry which is preliminary data.</text>
</comment>
<feature type="binding site" evidence="10">
    <location>
        <position position="375"/>
    </location>
    <ligand>
        <name>(2R)-2-phosphoglycerate</name>
        <dbReference type="ChEBI" id="CHEBI:58289"/>
    </ligand>
</feature>
<feature type="domain" description="Enolase N-terminal" evidence="14">
    <location>
        <begin position="4"/>
        <end position="133"/>
    </location>
</feature>
<dbReference type="GO" id="GO:0000015">
    <property type="term" value="C:phosphopyruvate hydratase complex"/>
    <property type="evidence" value="ECO:0007669"/>
    <property type="project" value="InterPro"/>
</dbReference>
<dbReference type="NCBIfam" id="TIGR01060">
    <property type="entry name" value="eno"/>
    <property type="match status" value="1"/>
</dbReference>
<comment type="subcellular location">
    <subcellularLocation>
        <location evidence="10">Cytoplasm</location>
    </subcellularLocation>
    <subcellularLocation>
        <location evidence="10">Secreted</location>
    </subcellularLocation>
    <subcellularLocation>
        <location evidence="10">Cell surface</location>
    </subcellularLocation>
    <text evidence="10">Fractions of enolase are present in both the cytoplasm and on the cell surface.</text>
</comment>
<dbReference type="InterPro" id="IPR020810">
    <property type="entry name" value="Enolase_C"/>
</dbReference>
<comment type="similarity">
    <text evidence="2 10">Belongs to the enolase family.</text>
</comment>
<dbReference type="Gene3D" id="3.20.20.120">
    <property type="entry name" value="Enolase-like C-terminal domain"/>
    <property type="match status" value="1"/>
</dbReference>
<dbReference type="SUPFAM" id="SSF54826">
    <property type="entry name" value="Enolase N-terminal domain-like"/>
    <property type="match status" value="1"/>
</dbReference>
<dbReference type="EMBL" id="DSVQ01000019">
    <property type="protein sequence ID" value="HGT40946.1"/>
    <property type="molecule type" value="Genomic_DNA"/>
</dbReference>
<feature type="active site" description="Proton acceptor" evidence="10 11">
    <location>
        <position position="346"/>
    </location>
</feature>
<dbReference type="PROSITE" id="PS00164">
    <property type="entry name" value="ENOLASE"/>
    <property type="match status" value="1"/>
</dbReference>
<dbReference type="InterPro" id="IPR020811">
    <property type="entry name" value="Enolase_N"/>
</dbReference>
<dbReference type="InterPro" id="IPR036849">
    <property type="entry name" value="Enolase-like_C_sf"/>
</dbReference>
<feature type="binding site" evidence="10 12">
    <location>
        <position position="294"/>
    </location>
    <ligand>
        <name>Mg(2+)</name>
        <dbReference type="ChEBI" id="CHEBI:18420"/>
    </ligand>
</feature>
<dbReference type="InterPro" id="IPR020809">
    <property type="entry name" value="Enolase_CS"/>
</dbReference>
<dbReference type="PRINTS" id="PR00148">
    <property type="entry name" value="ENOLASE"/>
</dbReference>
<dbReference type="SUPFAM" id="SSF51604">
    <property type="entry name" value="Enolase C-terminal domain-like"/>
    <property type="match status" value="1"/>
</dbReference>
<evidence type="ECO:0000259" key="14">
    <source>
        <dbReference type="SMART" id="SM01193"/>
    </source>
</evidence>
<evidence type="ECO:0000256" key="10">
    <source>
        <dbReference type="HAMAP-Rule" id="MF_00318"/>
    </source>
</evidence>
<dbReference type="HAMAP" id="MF_00318">
    <property type="entry name" value="Enolase"/>
    <property type="match status" value="1"/>
</dbReference>
<dbReference type="GO" id="GO:0009986">
    <property type="term" value="C:cell surface"/>
    <property type="evidence" value="ECO:0007669"/>
    <property type="project" value="UniProtKB-SubCell"/>
</dbReference>
<evidence type="ECO:0000256" key="1">
    <source>
        <dbReference type="ARBA" id="ARBA00005031"/>
    </source>
</evidence>
<comment type="function">
    <text evidence="9 10">Catalyzes the reversible conversion of 2-phosphoglycerate (2-PG) into phosphoenolpyruvate (PEP). It is essential for the degradation of carbohydrates via glycolysis.</text>
</comment>
<dbReference type="SMART" id="SM01192">
    <property type="entry name" value="Enolase_C"/>
    <property type="match status" value="1"/>
</dbReference>
<evidence type="ECO:0000256" key="5">
    <source>
        <dbReference type="ARBA" id="ARBA00022525"/>
    </source>
</evidence>
<name>A0A7C4QTD8_9PLAN</name>
<evidence type="ECO:0000256" key="2">
    <source>
        <dbReference type="ARBA" id="ARBA00009604"/>
    </source>
</evidence>
<keyword evidence="10 12" id="KW-0479">Metal-binding</keyword>
<dbReference type="AlphaFoldDB" id="A0A7C4QTD8"/>
<evidence type="ECO:0000256" key="7">
    <source>
        <dbReference type="ARBA" id="ARBA00023152"/>
    </source>
</evidence>
<dbReference type="GO" id="GO:0006096">
    <property type="term" value="P:glycolytic process"/>
    <property type="evidence" value="ECO:0007669"/>
    <property type="project" value="UniProtKB-UniRule"/>
</dbReference>
<feature type="binding site" evidence="10">
    <location>
        <position position="397"/>
    </location>
    <ligand>
        <name>(2R)-2-phosphoglycerate</name>
        <dbReference type="ChEBI" id="CHEBI:58289"/>
    </ligand>
</feature>
<dbReference type="InterPro" id="IPR029017">
    <property type="entry name" value="Enolase-like_N"/>
</dbReference>
<keyword evidence="7 10" id="KW-0324">Glycolysis</keyword>
<dbReference type="SFLD" id="SFLDG00178">
    <property type="entry name" value="enolase"/>
    <property type="match status" value="1"/>
</dbReference>
<comment type="cofactor">
    <cofactor evidence="12">
        <name>Mg(2+)</name>
        <dbReference type="ChEBI" id="CHEBI:18420"/>
    </cofactor>
    <text evidence="12">Mg(2+) is required for catalysis and for stabilizing the dimer.</text>
</comment>
<feature type="binding site" evidence="10 12">
    <location>
        <position position="321"/>
    </location>
    <ligand>
        <name>Mg(2+)</name>
        <dbReference type="ChEBI" id="CHEBI:18420"/>
    </ligand>
</feature>
<evidence type="ECO:0000256" key="4">
    <source>
        <dbReference type="ARBA" id="ARBA00017068"/>
    </source>
</evidence>
<comment type="catalytic activity">
    <reaction evidence="10">
        <text>(2R)-2-phosphoglycerate = phosphoenolpyruvate + H2O</text>
        <dbReference type="Rhea" id="RHEA:10164"/>
        <dbReference type="ChEBI" id="CHEBI:15377"/>
        <dbReference type="ChEBI" id="CHEBI:58289"/>
        <dbReference type="ChEBI" id="CHEBI:58702"/>
        <dbReference type="EC" id="4.2.1.11"/>
    </reaction>
</comment>
<evidence type="ECO:0000256" key="9">
    <source>
        <dbReference type="ARBA" id="ARBA00045763"/>
    </source>
</evidence>
<keyword evidence="8 10" id="KW-0456">Lyase</keyword>
<keyword evidence="10" id="KW-0963">Cytoplasm</keyword>
<gene>
    <name evidence="10" type="primary">eno</name>
    <name evidence="15" type="ORF">ENS64_17005</name>
</gene>
<dbReference type="SFLD" id="SFLDS00001">
    <property type="entry name" value="Enolase"/>
    <property type="match status" value="1"/>
</dbReference>
<organism evidence="15">
    <name type="scientific">Schlesneria paludicola</name>
    <dbReference type="NCBI Taxonomy" id="360056"/>
    <lineage>
        <taxon>Bacteria</taxon>
        <taxon>Pseudomonadati</taxon>
        <taxon>Planctomycetota</taxon>
        <taxon>Planctomycetia</taxon>
        <taxon>Planctomycetales</taxon>
        <taxon>Planctomycetaceae</taxon>
        <taxon>Schlesneria</taxon>
    </lineage>
</organism>
<feature type="binding site" evidence="10">
    <location>
        <position position="376"/>
    </location>
    <ligand>
        <name>(2R)-2-phosphoglycerate</name>
        <dbReference type="ChEBI" id="CHEBI:58289"/>
    </ligand>
</feature>